<evidence type="ECO:0000256" key="11">
    <source>
        <dbReference type="ARBA" id="ARBA00023303"/>
    </source>
</evidence>
<dbReference type="InterPro" id="IPR001873">
    <property type="entry name" value="ENaC"/>
</dbReference>
<accession>A0A0K2TJ80</accession>
<keyword evidence="11 12" id="KW-0407">Ion channel</keyword>
<protein>
    <submittedName>
        <fullName evidence="13">Pickpocket protein 28like [Ceratitis capitata]</fullName>
    </submittedName>
</protein>
<evidence type="ECO:0000256" key="6">
    <source>
        <dbReference type="ARBA" id="ARBA00022989"/>
    </source>
</evidence>
<dbReference type="PANTHER" id="PTHR11690:SF300">
    <property type="entry name" value="PICKPOCKET PROTEIN 19"/>
    <property type="match status" value="1"/>
</dbReference>
<evidence type="ECO:0000313" key="13">
    <source>
        <dbReference type="EMBL" id="CDW25845.1"/>
    </source>
</evidence>
<evidence type="ECO:0000256" key="2">
    <source>
        <dbReference type="ARBA" id="ARBA00007193"/>
    </source>
</evidence>
<evidence type="ECO:0000256" key="12">
    <source>
        <dbReference type="RuleBase" id="RU000679"/>
    </source>
</evidence>
<keyword evidence="4 12" id="KW-0894">Sodium channel</keyword>
<keyword evidence="6" id="KW-1133">Transmembrane helix</keyword>
<evidence type="ECO:0000256" key="8">
    <source>
        <dbReference type="ARBA" id="ARBA00023065"/>
    </source>
</evidence>
<keyword evidence="9" id="KW-0472">Membrane</keyword>
<evidence type="ECO:0000256" key="10">
    <source>
        <dbReference type="ARBA" id="ARBA00023201"/>
    </source>
</evidence>
<dbReference type="AlphaFoldDB" id="A0A0K2TJ80"/>
<sequence>FMMTPYRSEAYELAKKHDWAKLMNVTYVTDSGWYFKTQAVQEIGENVVLRATYQRTEKNIEKFTSLLPFFGTDYGLCTLIKPQITFNSSLEGVPFNDLIQNYSRIITPGIRLGKENGLSFLVDAEVYDYGFSPQRGEGFKLAIHHHMDQPIMALSDVDISPGFVTQLSVTPTLTVTTEEAKRRFTPDERVCYFDEEFKFKYLPDQMYRYGLSNCLFAATYDTILSRCKCVPFFHTIAYADYPRICSGKSLYCMNTILSDIGSHTHVRDINGIIRPCYSPCQDQRNKLAVTTSVFPNQNTFASSSSNGEFCAVLKKIRSTCQTDKKVTLSERYPGICKLVTKYGAALCHNEMDEYYHGTLGEYGYREKNSLMKNKTQIVYFIIVLIRNKISL</sequence>
<keyword evidence="5 12" id="KW-0812">Transmembrane</keyword>
<keyword evidence="8 12" id="KW-0406">Ion transport</keyword>
<keyword evidence="3 12" id="KW-0813">Transport</keyword>
<reference evidence="13" key="1">
    <citation type="submission" date="2014-05" db="EMBL/GenBank/DDBJ databases">
        <authorList>
            <person name="Chronopoulou M."/>
        </authorList>
    </citation>
    <scope>NUCLEOTIDE SEQUENCE</scope>
    <source>
        <tissue evidence="13">Whole organism</tissue>
    </source>
</reference>
<evidence type="ECO:0000256" key="3">
    <source>
        <dbReference type="ARBA" id="ARBA00022448"/>
    </source>
</evidence>
<name>A0A0K2TJ80_LEPSM</name>
<evidence type="ECO:0000256" key="5">
    <source>
        <dbReference type="ARBA" id="ARBA00022692"/>
    </source>
</evidence>
<dbReference type="Pfam" id="PF00858">
    <property type="entry name" value="ASC"/>
    <property type="match status" value="1"/>
</dbReference>
<dbReference type="OrthoDB" id="6336424at2759"/>
<dbReference type="GO" id="GO:0005886">
    <property type="term" value="C:plasma membrane"/>
    <property type="evidence" value="ECO:0007669"/>
    <property type="project" value="TreeGrafter"/>
</dbReference>
<dbReference type="EMBL" id="HACA01008484">
    <property type="protein sequence ID" value="CDW25845.1"/>
    <property type="molecule type" value="Transcribed_RNA"/>
</dbReference>
<keyword evidence="7" id="KW-0915">Sodium</keyword>
<dbReference type="GO" id="GO:0015280">
    <property type="term" value="F:ligand-gated sodium channel activity"/>
    <property type="evidence" value="ECO:0007669"/>
    <property type="project" value="TreeGrafter"/>
</dbReference>
<feature type="non-terminal residue" evidence="13">
    <location>
        <position position="391"/>
    </location>
</feature>
<dbReference type="PANTHER" id="PTHR11690">
    <property type="entry name" value="AMILORIDE-SENSITIVE SODIUM CHANNEL-RELATED"/>
    <property type="match status" value="1"/>
</dbReference>
<keyword evidence="10 12" id="KW-0739">Sodium transport</keyword>
<feature type="non-terminal residue" evidence="13">
    <location>
        <position position="1"/>
    </location>
</feature>
<evidence type="ECO:0000256" key="9">
    <source>
        <dbReference type="ARBA" id="ARBA00023136"/>
    </source>
</evidence>
<comment type="similarity">
    <text evidence="2 12">Belongs to the amiloride-sensitive sodium channel (TC 1.A.6) family.</text>
</comment>
<organism evidence="13">
    <name type="scientific">Lepeophtheirus salmonis</name>
    <name type="common">Salmon louse</name>
    <name type="synonym">Caligus salmonis</name>
    <dbReference type="NCBI Taxonomy" id="72036"/>
    <lineage>
        <taxon>Eukaryota</taxon>
        <taxon>Metazoa</taxon>
        <taxon>Ecdysozoa</taxon>
        <taxon>Arthropoda</taxon>
        <taxon>Crustacea</taxon>
        <taxon>Multicrustacea</taxon>
        <taxon>Hexanauplia</taxon>
        <taxon>Copepoda</taxon>
        <taxon>Siphonostomatoida</taxon>
        <taxon>Caligidae</taxon>
        <taxon>Lepeophtheirus</taxon>
    </lineage>
</organism>
<evidence type="ECO:0000256" key="4">
    <source>
        <dbReference type="ARBA" id="ARBA00022461"/>
    </source>
</evidence>
<proteinExistence type="inferred from homology"/>
<dbReference type="Gene3D" id="2.60.470.10">
    <property type="entry name" value="Acid-sensing ion channels like domains"/>
    <property type="match status" value="1"/>
</dbReference>
<comment type="subcellular location">
    <subcellularLocation>
        <location evidence="1">Membrane</location>
        <topology evidence="1">Multi-pass membrane protein</topology>
    </subcellularLocation>
</comment>
<evidence type="ECO:0000256" key="7">
    <source>
        <dbReference type="ARBA" id="ARBA00023053"/>
    </source>
</evidence>
<evidence type="ECO:0000256" key="1">
    <source>
        <dbReference type="ARBA" id="ARBA00004141"/>
    </source>
</evidence>